<name>A0ABV8NK89_9SPHI</name>
<dbReference type="EMBL" id="JBHSBY010000080">
    <property type="protein sequence ID" value="MFC4196889.1"/>
    <property type="molecule type" value="Genomic_DNA"/>
</dbReference>
<accession>A0ABV8NK89</accession>
<keyword evidence="1" id="KW-0732">Signal</keyword>
<comment type="caution">
    <text evidence="3">The sequence shown here is derived from an EMBL/GenBank/DDBJ whole genome shotgun (WGS) entry which is preliminary data.</text>
</comment>
<dbReference type="Pfam" id="PF03544">
    <property type="entry name" value="TonB_C"/>
    <property type="match status" value="1"/>
</dbReference>
<organism evidence="3 4">
    <name type="scientific">Pedobacter jamesrossensis</name>
    <dbReference type="NCBI Taxonomy" id="1908238"/>
    <lineage>
        <taxon>Bacteria</taxon>
        <taxon>Pseudomonadati</taxon>
        <taxon>Bacteroidota</taxon>
        <taxon>Sphingobacteriia</taxon>
        <taxon>Sphingobacteriales</taxon>
        <taxon>Sphingobacteriaceae</taxon>
        <taxon>Pedobacter</taxon>
    </lineage>
</organism>
<evidence type="ECO:0000259" key="2">
    <source>
        <dbReference type="PROSITE" id="PS52015"/>
    </source>
</evidence>
<evidence type="ECO:0000313" key="4">
    <source>
        <dbReference type="Proteomes" id="UP001595792"/>
    </source>
</evidence>
<feature type="signal peptide" evidence="1">
    <location>
        <begin position="1"/>
        <end position="23"/>
    </location>
</feature>
<evidence type="ECO:0000256" key="1">
    <source>
        <dbReference type="SAM" id="SignalP"/>
    </source>
</evidence>
<dbReference type="PROSITE" id="PS52015">
    <property type="entry name" value="TONB_CTD"/>
    <property type="match status" value="1"/>
</dbReference>
<dbReference type="InterPro" id="IPR037682">
    <property type="entry name" value="TonB_C"/>
</dbReference>
<protein>
    <submittedName>
        <fullName evidence="3">Energy transducer TonB</fullName>
    </submittedName>
</protein>
<proteinExistence type="predicted"/>
<dbReference type="RefSeq" id="WP_378960229.1">
    <property type="nucleotide sequence ID" value="NZ_JBHSBY010000080.1"/>
</dbReference>
<feature type="non-terminal residue" evidence="3">
    <location>
        <position position="95"/>
    </location>
</feature>
<keyword evidence="4" id="KW-1185">Reference proteome</keyword>
<feature type="chain" id="PRO_5046595385" evidence="1">
    <location>
        <begin position="24"/>
        <end position="95"/>
    </location>
</feature>
<sequence>MKKLIVLPVLVIMMMLTSMESKAQKVFDFTAVDKVPDYPGGMKNFYQYLGKNIKFPEAAKKNKTQGKVFLSFIVEQTGELTDVEVVRGLTEETNA</sequence>
<gene>
    <name evidence="3" type="ORF">ACFOUY_09285</name>
</gene>
<evidence type="ECO:0000313" key="3">
    <source>
        <dbReference type="EMBL" id="MFC4196889.1"/>
    </source>
</evidence>
<reference evidence="4" key="1">
    <citation type="journal article" date="2019" name="Int. J. Syst. Evol. Microbiol.">
        <title>The Global Catalogue of Microorganisms (GCM) 10K type strain sequencing project: providing services to taxonomists for standard genome sequencing and annotation.</title>
        <authorList>
            <consortium name="The Broad Institute Genomics Platform"/>
            <consortium name="The Broad Institute Genome Sequencing Center for Infectious Disease"/>
            <person name="Wu L."/>
            <person name="Ma J."/>
        </authorList>
    </citation>
    <scope>NUCLEOTIDE SEQUENCE [LARGE SCALE GENOMIC DNA]</scope>
    <source>
        <strain evidence="4">CCM 8689</strain>
    </source>
</reference>
<feature type="domain" description="TonB C-terminal" evidence="2">
    <location>
        <begin position="40"/>
        <end position="95"/>
    </location>
</feature>
<dbReference type="SUPFAM" id="SSF74653">
    <property type="entry name" value="TolA/TonB C-terminal domain"/>
    <property type="match status" value="1"/>
</dbReference>
<dbReference type="Proteomes" id="UP001595792">
    <property type="component" value="Unassembled WGS sequence"/>
</dbReference>
<dbReference type="Gene3D" id="3.30.1150.10">
    <property type="match status" value="1"/>
</dbReference>